<dbReference type="Gene3D" id="3.30.420.240">
    <property type="match status" value="1"/>
</dbReference>
<dbReference type="Gene3D" id="3.40.50.300">
    <property type="entry name" value="P-loop containing nucleotide triphosphate hydrolases"/>
    <property type="match status" value="1"/>
</dbReference>
<sequence length="440" mass="46994">MKPAPLAELSQAERLAFQDDATRAMIWAGMTLEQKLSLVWSWDFWARPSQRAPAGTWRTWLIQAGRGFGKTRAGAEWVRREAERKGAKRIALVGATMAEARAVMVEGPSGLLAIAPPDKRPLWEPSLKRLRWPGGAVAQLYSAAEPESLRGGEHHIAWADEIAKWADGVAAWDNLTMGLRAGDRPRVVATTTPRPVALIRRLLAEDGTVVTRGRTTDNSAHLAADFIAAMTAAHGGTRIGRQELDGELIEEAAGALWRRELIEVRRVRTRPGLVRIVIGVDPPAGIGGDACGIVVVGEGVDEHGYVLADCSVEGAGPDGWARAVAAAAADHGADKVIAEANNGGAMVEAVLRAACAELPVRLVHASHGKAARAEPVAMLYEQGRVFHVGGFPALEDEMAGLIAGGGYQGPGRSPDRADALVWALTELMLRREARPSVRSL</sequence>
<dbReference type="InterPro" id="IPR035421">
    <property type="entry name" value="Terminase_6C"/>
</dbReference>
<evidence type="ECO:0000259" key="2">
    <source>
        <dbReference type="Pfam" id="PF17289"/>
    </source>
</evidence>
<organism evidence="3 4">
    <name type="scientific">Edaphosphingomonas laterariae</name>
    <dbReference type="NCBI Taxonomy" id="861865"/>
    <lineage>
        <taxon>Bacteria</taxon>
        <taxon>Pseudomonadati</taxon>
        <taxon>Pseudomonadota</taxon>
        <taxon>Alphaproteobacteria</taxon>
        <taxon>Sphingomonadales</taxon>
        <taxon>Rhizorhabdaceae</taxon>
        <taxon>Edaphosphingomonas</taxon>
    </lineage>
</organism>
<dbReference type="InterPro" id="IPR027417">
    <property type="entry name" value="P-loop_NTPase"/>
</dbReference>
<feature type="domain" description="Terminase large subunit gp17-like C-terminal" evidence="2">
    <location>
        <begin position="278"/>
        <end position="425"/>
    </location>
</feature>
<reference evidence="4" key="1">
    <citation type="submission" date="2017-06" db="EMBL/GenBank/DDBJ databases">
        <authorList>
            <person name="Varghese N."/>
            <person name="Submissions S."/>
        </authorList>
    </citation>
    <scope>NUCLEOTIDE SEQUENCE [LARGE SCALE GENOMIC DNA]</scope>
    <source>
        <strain evidence="4">LNB2</strain>
    </source>
</reference>
<keyword evidence="1" id="KW-1188">Viral release from host cell</keyword>
<dbReference type="Pfam" id="PF03237">
    <property type="entry name" value="Terminase_6N"/>
    <property type="match status" value="1"/>
</dbReference>
<dbReference type="Proteomes" id="UP000198281">
    <property type="component" value="Unassembled WGS sequence"/>
</dbReference>
<dbReference type="AlphaFoldDB" id="A0A239C922"/>
<dbReference type="Pfam" id="PF17289">
    <property type="entry name" value="Terminase_6C"/>
    <property type="match status" value="1"/>
</dbReference>
<evidence type="ECO:0000313" key="4">
    <source>
        <dbReference type="Proteomes" id="UP000198281"/>
    </source>
</evidence>
<name>A0A239C922_9SPHN</name>
<dbReference type="EMBL" id="FZOS01000002">
    <property type="protein sequence ID" value="SNS16382.1"/>
    <property type="molecule type" value="Genomic_DNA"/>
</dbReference>
<gene>
    <name evidence="3" type="ORF">SAMN06295912_10261</name>
</gene>
<evidence type="ECO:0000256" key="1">
    <source>
        <dbReference type="ARBA" id="ARBA00022612"/>
    </source>
</evidence>
<accession>A0A239C922</accession>
<proteinExistence type="predicted"/>
<evidence type="ECO:0000313" key="3">
    <source>
        <dbReference type="EMBL" id="SNS16382.1"/>
    </source>
</evidence>
<keyword evidence="4" id="KW-1185">Reference proteome</keyword>
<protein>
    <submittedName>
        <fullName evidence="3">Large terminase phage packaging protein</fullName>
    </submittedName>
</protein>